<dbReference type="EMBL" id="JAYKXH010000007">
    <property type="protein sequence ID" value="KAK7162404.1"/>
    <property type="molecule type" value="Genomic_DNA"/>
</dbReference>
<dbReference type="Proteomes" id="UP001364617">
    <property type="component" value="Unassembled WGS sequence"/>
</dbReference>
<feature type="compositionally biased region" description="Low complexity" evidence="1">
    <location>
        <begin position="35"/>
        <end position="47"/>
    </location>
</feature>
<sequence>MSSKRTMTATEALAMLRRLDDEESDGGAGSDQDSDVSWSLDSSFSSESDSDHEFIPIRKKSQLDISDPGTELVPSDTIPAIVQNPDPSDVPAVPRQHSPPRDEEAGLINPLTAERRETAKDGTVW</sequence>
<accession>A0AAN9H8Z9</accession>
<evidence type="ECO:0000313" key="3">
    <source>
        <dbReference type="Proteomes" id="UP001364617"/>
    </source>
</evidence>
<dbReference type="AlphaFoldDB" id="A0AAN9H8Z9"/>
<organism evidence="2 3">
    <name type="scientific">Phoxinus phoxinus</name>
    <name type="common">Eurasian minnow</name>
    <dbReference type="NCBI Taxonomy" id="58324"/>
    <lineage>
        <taxon>Eukaryota</taxon>
        <taxon>Metazoa</taxon>
        <taxon>Chordata</taxon>
        <taxon>Craniata</taxon>
        <taxon>Vertebrata</taxon>
        <taxon>Euteleostomi</taxon>
        <taxon>Actinopterygii</taxon>
        <taxon>Neopterygii</taxon>
        <taxon>Teleostei</taxon>
        <taxon>Ostariophysi</taxon>
        <taxon>Cypriniformes</taxon>
        <taxon>Leuciscidae</taxon>
        <taxon>Phoxininae</taxon>
        <taxon>Phoxinus</taxon>
    </lineage>
</organism>
<evidence type="ECO:0000313" key="2">
    <source>
        <dbReference type="EMBL" id="KAK7162404.1"/>
    </source>
</evidence>
<comment type="caution">
    <text evidence="2">The sequence shown here is derived from an EMBL/GenBank/DDBJ whole genome shotgun (WGS) entry which is preliminary data.</text>
</comment>
<keyword evidence="3" id="KW-1185">Reference proteome</keyword>
<feature type="compositionally biased region" description="Basic and acidic residues" evidence="1">
    <location>
        <begin position="113"/>
        <end position="125"/>
    </location>
</feature>
<gene>
    <name evidence="2" type="ORF">R3I93_006639</name>
</gene>
<reference evidence="2 3" key="1">
    <citation type="submission" date="2024-02" db="EMBL/GenBank/DDBJ databases">
        <title>Chromosome-level genome assembly of the Eurasian Minnow (Phoxinus phoxinus).</title>
        <authorList>
            <person name="Oriowo T.O."/>
            <person name="Martin S."/>
            <person name="Stange M."/>
            <person name="Chrysostomakis Y."/>
            <person name="Brown T."/>
            <person name="Winkler S."/>
            <person name="Kukowka S."/>
            <person name="Myers E.W."/>
            <person name="Bohne A."/>
        </authorList>
    </citation>
    <scope>NUCLEOTIDE SEQUENCE [LARGE SCALE GENOMIC DNA]</scope>
    <source>
        <strain evidence="2">ZFMK-TIS-60720</strain>
        <tissue evidence="2">Whole Organism</tissue>
    </source>
</reference>
<name>A0AAN9H8Z9_9TELE</name>
<protein>
    <submittedName>
        <fullName evidence="2">Uncharacterized protein</fullName>
    </submittedName>
</protein>
<evidence type="ECO:0000256" key="1">
    <source>
        <dbReference type="SAM" id="MobiDB-lite"/>
    </source>
</evidence>
<proteinExistence type="predicted"/>
<feature type="region of interest" description="Disordered" evidence="1">
    <location>
        <begin position="1"/>
        <end position="125"/>
    </location>
</feature>